<dbReference type="SUPFAM" id="SSF103481">
    <property type="entry name" value="Multidrug resistance efflux transporter EmrE"/>
    <property type="match status" value="2"/>
</dbReference>
<feature type="transmembrane region" description="Helical" evidence="7">
    <location>
        <begin position="288"/>
        <end position="307"/>
    </location>
</feature>
<dbReference type="PANTHER" id="PTHR32322:SF18">
    <property type="entry name" value="S-ADENOSYLMETHIONINE_S-ADENOSYLHOMOCYSTEINE TRANSPORTER"/>
    <property type="match status" value="1"/>
</dbReference>
<accession>A0A401UIE1</accession>
<dbReference type="Pfam" id="PF00892">
    <property type="entry name" value="EamA"/>
    <property type="match status" value="2"/>
</dbReference>
<dbReference type="InterPro" id="IPR037185">
    <property type="entry name" value="EmrE-like"/>
</dbReference>
<feature type="transmembrane region" description="Helical" evidence="7">
    <location>
        <begin position="264"/>
        <end position="282"/>
    </location>
</feature>
<name>A0A401UIE1_9CLOT</name>
<dbReference type="AlphaFoldDB" id="A0A401UIE1"/>
<dbReference type="GO" id="GO:0005886">
    <property type="term" value="C:plasma membrane"/>
    <property type="evidence" value="ECO:0007669"/>
    <property type="project" value="UniProtKB-SubCell"/>
</dbReference>
<evidence type="ECO:0000259" key="8">
    <source>
        <dbReference type="Pfam" id="PF00892"/>
    </source>
</evidence>
<evidence type="ECO:0000256" key="4">
    <source>
        <dbReference type="ARBA" id="ARBA00022692"/>
    </source>
</evidence>
<dbReference type="Proteomes" id="UP000287872">
    <property type="component" value="Unassembled WGS sequence"/>
</dbReference>
<gene>
    <name evidence="9" type="ORF">Ctaglu_09580</name>
</gene>
<dbReference type="PROSITE" id="PS51257">
    <property type="entry name" value="PROKAR_LIPOPROTEIN"/>
    <property type="match status" value="1"/>
</dbReference>
<evidence type="ECO:0000256" key="7">
    <source>
        <dbReference type="SAM" id="Phobius"/>
    </source>
</evidence>
<feature type="transmembrane region" description="Helical" evidence="7">
    <location>
        <begin position="142"/>
        <end position="162"/>
    </location>
</feature>
<evidence type="ECO:0000256" key="6">
    <source>
        <dbReference type="ARBA" id="ARBA00023136"/>
    </source>
</evidence>
<feature type="transmembrane region" description="Helical" evidence="7">
    <location>
        <begin position="236"/>
        <end position="257"/>
    </location>
</feature>
<proteinExistence type="inferred from homology"/>
<evidence type="ECO:0000256" key="1">
    <source>
        <dbReference type="ARBA" id="ARBA00004651"/>
    </source>
</evidence>
<reference evidence="9 10" key="1">
    <citation type="submission" date="2018-11" db="EMBL/GenBank/DDBJ databases">
        <title>Genome sequencing and assembly of Clostridium tagluense strain A121.</title>
        <authorList>
            <person name="Murakami T."/>
            <person name="Segawa T."/>
            <person name="Shcherbakova V.A."/>
            <person name="Mori H."/>
            <person name="Yoshimura Y."/>
        </authorList>
    </citation>
    <scope>NUCLEOTIDE SEQUENCE [LARGE SCALE GENOMIC DNA]</scope>
    <source>
        <strain evidence="9 10">A121</strain>
    </source>
</reference>
<keyword evidence="4 7" id="KW-0812">Transmembrane</keyword>
<dbReference type="PANTHER" id="PTHR32322">
    <property type="entry name" value="INNER MEMBRANE TRANSPORTER"/>
    <property type="match status" value="1"/>
</dbReference>
<protein>
    <submittedName>
        <fullName evidence="9">Permease</fullName>
    </submittedName>
</protein>
<feature type="transmembrane region" description="Helical" evidence="7">
    <location>
        <begin position="86"/>
        <end position="106"/>
    </location>
</feature>
<keyword evidence="3" id="KW-1003">Cell membrane</keyword>
<feature type="transmembrane region" description="Helical" evidence="7">
    <location>
        <begin position="16"/>
        <end position="34"/>
    </location>
</feature>
<evidence type="ECO:0000313" key="10">
    <source>
        <dbReference type="Proteomes" id="UP000287872"/>
    </source>
</evidence>
<evidence type="ECO:0000313" key="9">
    <source>
        <dbReference type="EMBL" id="GCD09335.1"/>
    </source>
</evidence>
<keyword evidence="6 7" id="KW-0472">Membrane</keyword>
<evidence type="ECO:0000256" key="5">
    <source>
        <dbReference type="ARBA" id="ARBA00022989"/>
    </source>
</evidence>
<evidence type="ECO:0000256" key="2">
    <source>
        <dbReference type="ARBA" id="ARBA00007362"/>
    </source>
</evidence>
<feature type="transmembrane region" description="Helical" evidence="7">
    <location>
        <begin position="118"/>
        <end position="135"/>
    </location>
</feature>
<comment type="caution">
    <text evidence="9">The sequence shown here is derived from an EMBL/GenBank/DDBJ whole genome shotgun (WGS) entry which is preliminary data.</text>
</comment>
<keyword evidence="10" id="KW-1185">Reference proteome</keyword>
<dbReference type="EMBL" id="BHYK01000004">
    <property type="protein sequence ID" value="GCD09335.1"/>
    <property type="molecule type" value="Genomic_DNA"/>
</dbReference>
<evidence type="ECO:0000256" key="3">
    <source>
        <dbReference type="ARBA" id="ARBA00022475"/>
    </source>
</evidence>
<dbReference type="OrthoDB" id="3190463at2"/>
<dbReference type="InterPro" id="IPR000620">
    <property type="entry name" value="EamA_dom"/>
</dbReference>
<feature type="transmembrane region" description="Helical" evidence="7">
    <location>
        <begin position="54"/>
        <end position="74"/>
    </location>
</feature>
<comment type="similarity">
    <text evidence="2">Belongs to the EamA transporter family.</text>
</comment>
<keyword evidence="5 7" id="KW-1133">Transmembrane helix</keyword>
<comment type="subcellular location">
    <subcellularLocation>
        <location evidence="1">Cell membrane</location>
        <topology evidence="1">Multi-pass membrane protein</topology>
    </subcellularLocation>
</comment>
<dbReference type="RefSeq" id="WP_124998644.1">
    <property type="nucleotide sequence ID" value="NZ_BHYK01000004.1"/>
</dbReference>
<sequence length="316" mass="34623">MKINKDEENIIFNKPYMIMILALISCFLWGSAFPSVKVGYQVFSIAGNDTYQKILFAGFRFLVSALMVFIFCIITGRSLKVRREDICKVAFLGFVQTSIQYVFFYIGLSNTSGTKGSILAATTTFFSVIIAHFFYEEDKLSFRRIIGVVIGFTGVAIVNMNGAKIQGGFTLTGDGFVIISSLVSSLAGIYTKKIAKDIPTFVISGYQLFIGSIFLILTGFAGGGRGLDFSFKGSVLLLYLGFISAAAFSIWTVLLKYNAVGKVTIYKFSIPLFGVFLSYVLLGERVVGTKVIMAVILVIVGIIIINTEAKKSLKVM</sequence>
<feature type="transmembrane region" description="Helical" evidence="7">
    <location>
        <begin position="201"/>
        <end position="224"/>
    </location>
</feature>
<feature type="domain" description="EamA" evidence="8">
    <location>
        <begin position="18"/>
        <end position="159"/>
    </location>
</feature>
<feature type="domain" description="EamA" evidence="8">
    <location>
        <begin position="172"/>
        <end position="307"/>
    </location>
</feature>
<feature type="transmembrane region" description="Helical" evidence="7">
    <location>
        <begin position="168"/>
        <end position="189"/>
    </location>
</feature>
<dbReference type="InterPro" id="IPR050638">
    <property type="entry name" value="AA-Vitamin_Transporters"/>
</dbReference>
<organism evidence="9 10">
    <name type="scientific">Clostridium tagluense</name>
    <dbReference type="NCBI Taxonomy" id="360422"/>
    <lineage>
        <taxon>Bacteria</taxon>
        <taxon>Bacillati</taxon>
        <taxon>Bacillota</taxon>
        <taxon>Clostridia</taxon>
        <taxon>Eubacteriales</taxon>
        <taxon>Clostridiaceae</taxon>
        <taxon>Clostridium</taxon>
    </lineage>
</organism>